<dbReference type="RefSeq" id="WP_181552793.1">
    <property type="nucleotide sequence ID" value="NZ_JACDUS010000019.1"/>
</dbReference>
<dbReference type="EMBL" id="JACDUS010000019">
    <property type="protein sequence ID" value="MBA2883185.1"/>
    <property type="molecule type" value="Genomic_DNA"/>
</dbReference>
<feature type="signal peptide" evidence="1">
    <location>
        <begin position="1"/>
        <end position="24"/>
    </location>
</feature>
<gene>
    <name evidence="2" type="ORF">HNR65_003547</name>
</gene>
<dbReference type="Pfam" id="PF12974">
    <property type="entry name" value="Phosphonate-bd"/>
    <property type="match status" value="1"/>
</dbReference>
<organism evidence="2 3">
    <name type="scientific">Desulfosalsimonas propionicica</name>
    <dbReference type="NCBI Taxonomy" id="332175"/>
    <lineage>
        <taxon>Bacteria</taxon>
        <taxon>Pseudomonadati</taxon>
        <taxon>Thermodesulfobacteriota</taxon>
        <taxon>Desulfobacteria</taxon>
        <taxon>Desulfobacterales</taxon>
        <taxon>Desulfosalsimonadaceae</taxon>
        <taxon>Desulfosalsimonas</taxon>
    </lineage>
</organism>
<dbReference type="PANTHER" id="PTHR30024">
    <property type="entry name" value="ALIPHATIC SULFONATES-BINDING PROTEIN-RELATED"/>
    <property type="match status" value="1"/>
</dbReference>
<evidence type="ECO:0000313" key="3">
    <source>
        <dbReference type="Proteomes" id="UP000525298"/>
    </source>
</evidence>
<protein>
    <submittedName>
        <fullName evidence="2">Phosphonate transport system substrate-binding protein</fullName>
    </submittedName>
</protein>
<evidence type="ECO:0000256" key="1">
    <source>
        <dbReference type="SAM" id="SignalP"/>
    </source>
</evidence>
<name>A0A7W0CCL8_9BACT</name>
<dbReference type="Gene3D" id="3.40.190.10">
    <property type="entry name" value="Periplasmic binding protein-like II"/>
    <property type="match status" value="2"/>
</dbReference>
<keyword evidence="3" id="KW-1185">Reference proteome</keyword>
<accession>A0A7W0CCL8</accession>
<dbReference type="SUPFAM" id="SSF53850">
    <property type="entry name" value="Periplasmic binding protein-like II"/>
    <property type="match status" value="1"/>
</dbReference>
<reference evidence="2 3" key="1">
    <citation type="submission" date="2020-07" db="EMBL/GenBank/DDBJ databases">
        <title>Genomic Encyclopedia of Type Strains, Phase IV (KMG-IV): sequencing the most valuable type-strain genomes for metagenomic binning, comparative biology and taxonomic classification.</title>
        <authorList>
            <person name="Goeker M."/>
        </authorList>
    </citation>
    <scope>NUCLEOTIDE SEQUENCE [LARGE SCALE GENOMIC DNA]</scope>
    <source>
        <strain evidence="2 3">DSM 17721</strain>
    </source>
</reference>
<comment type="caution">
    <text evidence="2">The sequence shown here is derived from an EMBL/GenBank/DDBJ whole genome shotgun (WGS) entry which is preliminary data.</text>
</comment>
<dbReference type="Proteomes" id="UP000525298">
    <property type="component" value="Unassembled WGS sequence"/>
</dbReference>
<dbReference type="PANTHER" id="PTHR30024:SF17">
    <property type="entry name" value="SOLUTE-BINDING PROTEIN FAMILY 3_N-TERMINAL DOMAIN-CONTAINING PROTEIN"/>
    <property type="match status" value="1"/>
</dbReference>
<feature type="chain" id="PRO_5030656266" evidence="1">
    <location>
        <begin position="25"/>
        <end position="275"/>
    </location>
</feature>
<sequence>MNKSATLLWATICLVLLLSIPASATDVYEFSMLPRYFPKKIHSMIDPLAAHLSDEIGAQVNPVLSNDFGEYENRLKSGEIDIGYENPLVYTKVSEAHEVLAMAIKGEGGDRFRGIIIARPDSGIQAFRDLKHKKIMIVGETSAGGFLSQKLALAENGLEVENDCELEVASDNKQENVIISVSVGDVDAGFIRESALHIADQYIQPGTIKVVAPCAWLPNWAISVNRQLSAEMKSAIRTAMVNLDEDSPVLKAMDVSGFKPAADSEYDIVRQVLSK</sequence>
<evidence type="ECO:0000313" key="2">
    <source>
        <dbReference type="EMBL" id="MBA2883185.1"/>
    </source>
</evidence>
<proteinExistence type="predicted"/>
<dbReference type="AlphaFoldDB" id="A0A7W0CCL8"/>
<keyword evidence="1" id="KW-0732">Signal</keyword>